<evidence type="ECO:0000313" key="1">
    <source>
        <dbReference type="EMBL" id="GHE14174.1"/>
    </source>
</evidence>
<proteinExistence type="predicted"/>
<gene>
    <name evidence="1" type="ORF">GCM10010339_83860</name>
</gene>
<reference evidence="1" key="1">
    <citation type="journal article" date="2014" name="Int. J. Syst. Evol. Microbiol.">
        <title>Complete genome sequence of Corynebacterium casei LMG S-19264T (=DSM 44701T), isolated from a smear-ripened cheese.</title>
        <authorList>
            <consortium name="US DOE Joint Genome Institute (JGI-PGF)"/>
            <person name="Walter F."/>
            <person name="Albersmeier A."/>
            <person name="Kalinowski J."/>
            <person name="Ruckert C."/>
        </authorList>
    </citation>
    <scope>NUCLEOTIDE SEQUENCE</scope>
    <source>
        <strain evidence="1">JCM 4714</strain>
    </source>
</reference>
<protein>
    <submittedName>
        <fullName evidence="1">Uncharacterized protein</fullName>
    </submittedName>
</protein>
<dbReference type="AlphaFoldDB" id="A0A918YSR0"/>
<evidence type="ECO:0000313" key="2">
    <source>
        <dbReference type="Proteomes" id="UP000655443"/>
    </source>
</evidence>
<name>A0A918YSR0_9ACTN</name>
<keyword evidence="2" id="KW-1185">Reference proteome</keyword>
<sequence>MSRTAHHIPYKQTRYEKKIRAQAEWPWSWRSFNGLLRSVELYDLRYTTRELRDAEEEGRRPQPRKVRRAFEVYAYCCAWRDGSLPVYVRKYRRADRNTTRMACRAARFDPDTVIEPSPNRHRAHRDSW</sequence>
<reference evidence="1" key="2">
    <citation type="submission" date="2020-09" db="EMBL/GenBank/DDBJ databases">
        <authorList>
            <person name="Sun Q."/>
            <person name="Ohkuma M."/>
        </authorList>
    </citation>
    <scope>NUCLEOTIDE SEQUENCE</scope>
    <source>
        <strain evidence="1">JCM 4714</strain>
    </source>
</reference>
<dbReference type="Proteomes" id="UP000655443">
    <property type="component" value="Unassembled WGS sequence"/>
</dbReference>
<comment type="caution">
    <text evidence="1">The sequence shown here is derived from an EMBL/GenBank/DDBJ whole genome shotgun (WGS) entry which is preliminary data.</text>
</comment>
<accession>A0A918YSR0</accession>
<organism evidence="1 2">
    <name type="scientific">Streptomyces alanosinicus</name>
    <dbReference type="NCBI Taxonomy" id="68171"/>
    <lineage>
        <taxon>Bacteria</taxon>
        <taxon>Bacillati</taxon>
        <taxon>Actinomycetota</taxon>
        <taxon>Actinomycetes</taxon>
        <taxon>Kitasatosporales</taxon>
        <taxon>Streptomycetaceae</taxon>
        <taxon>Streptomyces</taxon>
    </lineage>
</organism>
<dbReference type="RefSeq" id="WP_189958810.1">
    <property type="nucleotide sequence ID" value="NZ_BMVG01000047.1"/>
</dbReference>
<dbReference type="EMBL" id="BMVG01000047">
    <property type="protein sequence ID" value="GHE14174.1"/>
    <property type="molecule type" value="Genomic_DNA"/>
</dbReference>